<evidence type="ECO:0000313" key="8">
    <source>
        <dbReference type="Proteomes" id="UP000295008"/>
    </source>
</evidence>
<keyword evidence="4" id="KW-0964">Secreted</keyword>
<keyword evidence="7" id="KW-0969">Cilium</keyword>
<comment type="similarity">
    <text evidence="1 4">Belongs to the bacterial flagellin family.</text>
</comment>
<evidence type="ECO:0000259" key="6">
    <source>
        <dbReference type="Pfam" id="PF00700"/>
    </source>
</evidence>
<dbReference type="PANTHER" id="PTHR42792">
    <property type="entry name" value="FLAGELLIN"/>
    <property type="match status" value="1"/>
</dbReference>
<dbReference type="Proteomes" id="UP000295008">
    <property type="component" value="Unassembled WGS sequence"/>
</dbReference>
<proteinExistence type="inferred from homology"/>
<comment type="function">
    <text evidence="4">Flagellin is the subunit protein which polymerizes to form the filaments of bacterial flagella.</text>
</comment>
<feature type="domain" description="Flagellin N-terminal" evidence="5">
    <location>
        <begin position="3"/>
        <end position="139"/>
    </location>
</feature>
<evidence type="ECO:0000313" key="7">
    <source>
        <dbReference type="EMBL" id="TCL70982.1"/>
    </source>
</evidence>
<dbReference type="Gene3D" id="3.30.70.2120">
    <property type="match status" value="1"/>
</dbReference>
<comment type="subcellular location">
    <subcellularLocation>
        <location evidence="4">Secreted</location>
    </subcellularLocation>
    <subcellularLocation>
        <location evidence="4">Bacterial flagellum</location>
    </subcellularLocation>
</comment>
<dbReference type="GO" id="GO:0005576">
    <property type="term" value="C:extracellular region"/>
    <property type="evidence" value="ECO:0007669"/>
    <property type="project" value="UniProtKB-SubCell"/>
</dbReference>
<sequence>MRINHNIPALSAFRNLDSASNVMSKSMEKLSSGLRINRAADDAAGLAISETMRSQIKGLTQATRNSQDAISLIQTAEGALTETHAILDRMRELADQAANATYTANDRMEMQKEIDQLKDEIDRIGNTTTFNNKNLLDGSASAIISSDNANTSVFVRGAVTNSGAYTLSVDATAGQGQIQKTNVFKVKEGDVVSNLVYDASKSGISKVNVNGVQHGKYEIDIAAGNPAAGGPDASLTETSHYFQNGAASIFGTAPANVAANTAQNASLLFEVTGVAGDNVSYKISYHVVNLDGTVLDGETTASANLSAAGSIALGAGLPTIDYAAGLATNLKVGDKATYFIKADANTGVNDTVTSKYDANGDGDYADTGEAKTYVLNAGVLNNKASDFKMYSLDSNGKVYDSNIALTVGGLTTQAGAVTFTAEDGAGKLASLDTKLSAIDKFTDANGKFLLDQPKTITLIQGDGKKTSVQLYASDTLKDVVNKLNKAIADDLGQGEIVGAANADKFVSYVTTADPSGVEATGGSMVIRSAKAGTDGQINIVGDEEVIKALGLSNLQDATESNYSVTVTDATNPSNVIAQNVSIQGNKIVGVVDENVDVQFDSQADITTTWDATTKTFKAAANASSSYKTTINVVNNSQTFQIGANEGQDMTAAIGDMRAAALGVDNILITDRESASKAVTVIDAAKSRVSAQRSSLGAVQNRLEHTINNLGVATENMTASESRIRDVDMASEMMEYTKMNILSQASQAMLAQANQKPQQALQLLQG</sequence>
<dbReference type="AlphaFoldDB" id="A0A4R1RYC9"/>
<evidence type="ECO:0000256" key="1">
    <source>
        <dbReference type="ARBA" id="ARBA00005709"/>
    </source>
</evidence>
<keyword evidence="3 4" id="KW-0975">Bacterial flagellum</keyword>
<dbReference type="InterPro" id="IPR046358">
    <property type="entry name" value="Flagellin_C"/>
</dbReference>
<evidence type="ECO:0000256" key="4">
    <source>
        <dbReference type="RuleBase" id="RU362073"/>
    </source>
</evidence>
<comment type="caution">
    <text evidence="7">The sequence shown here is derived from an EMBL/GenBank/DDBJ whole genome shotgun (WGS) entry which is preliminary data.</text>
</comment>
<organism evidence="7 8">
    <name type="scientific">Hydrogenispora ethanolica</name>
    <dbReference type="NCBI Taxonomy" id="1082276"/>
    <lineage>
        <taxon>Bacteria</taxon>
        <taxon>Bacillati</taxon>
        <taxon>Bacillota</taxon>
        <taxon>Hydrogenispora</taxon>
    </lineage>
</organism>
<feature type="domain" description="Flagellin C-terminal" evidence="6">
    <location>
        <begin position="679"/>
        <end position="763"/>
    </location>
</feature>
<keyword evidence="8" id="KW-1185">Reference proteome</keyword>
<dbReference type="Gene3D" id="6.10.10.10">
    <property type="entry name" value="Flagellar export chaperone, C-terminal domain"/>
    <property type="match status" value="1"/>
</dbReference>
<dbReference type="InterPro" id="IPR001029">
    <property type="entry name" value="Flagellin_N"/>
</dbReference>
<dbReference type="Pfam" id="PF00700">
    <property type="entry name" value="Flagellin_C"/>
    <property type="match status" value="1"/>
</dbReference>
<protein>
    <recommendedName>
        <fullName evidence="2 4">Flagellin</fullName>
    </recommendedName>
</protein>
<dbReference type="PRINTS" id="PR00207">
    <property type="entry name" value="FLAGELLIN"/>
</dbReference>
<dbReference type="SUPFAM" id="SSF64518">
    <property type="entry name" value="Phase 1 flagellin"/>
    <property type="match status" value="2"/>
</dbReference>
<dbReference type="EMBL" id="SLUN01000008">
    <property type="protein sequence ID" value="TCL70982.1"/>
    <property type="molecule type" value="Genomic_DNA"/>
</dbReference>
<dbReference type="RefSeq" id="WP_132013944.1">
    <property type="nucleotide sequence ID" value="NZ_SLUN01000008.1"/>
</dbReference>
<evidence type="ECO:0000259" key="5">
    <source>
        <dbReference type="Pfam" id="PF00669"/>
    </source>
</evidence>
<dbReference type="InterPro" id="IPR042187">
    <property type="entry name" value="Flagellin_C_sub2"/>
</dbReference>
<dbReference type="GO" id="GO:0009288">
    <property type="term" value="C:bacterial-type flagellum"/>
    <property type="evidence" value="ECO:0007669"/>
    <property type="project" value="UniProtKB-SubCell"/>
</dbReference>
<gene>
    <name evidence="7" type="ORF">EDC14_1008132</name>
</gene>
<reference evidence="7 8" key="1">
    <citation type="submission" date="2019-03" db="EMBL/GenBank/DDBJ databases">
        <title>Genomic Encyclopedia of Type Strains, Phase IV (KMG-IV): sequencing the most valuable type-strain genomes for metagenomic binning, comparative biology and taxonomic classification.</title>
        <authorList>
            <person name="Goeker M."/>
        </authorList>
    </citation>
    <scope>NUCLEOTIDE SEQUENCE [LARGE SCALE GENOMIC DNA]</scope>
    <source>
        <strain evidence="7 8">LX-B</strain>
    </source>
</reference>
<dbReference type="GO" id="GO:0005198">
    <property type="term" value="F:structural molecule activity"/>
    <property type="evidence" value="ECO:0007669"/>
    <property type="project" value="UniProtKB-UniRule"/>
</dbReference>
<dbReference type="Pfam" id="PF00669">
    <property type="entry name" value="Flagellin_N"/>
    <property type="match status" value="1"/>
</dbReference>
<dbReference type="PANTHER" id="PTHR42792:SF2">
    <property type="entry name" value="FLAGELLIN"/>
    <property type="match status" value="1"/>
</dbReference>
<evidence type="ECO:0000256" key="2">
    <source>
        <dbReference type="ARBA" id="ARBA00020110"/>
    </source>
</evidence>
<evidence type="ECO:0000256" key="3">
    <source>
        <dbReference type="ARBA" id="ARBA00023143"/>
    </source>
</evidence>
<accession>A0A4R1RYC9</accession>
<dbReference type="InterPro" id="IPR001492">
    <property type="entry name" value="Flagellin"/>
</dbReference>
<keyword evidence="7" id="KW-0282">Flagellum</keyword>
<dbReference type="OrthoDB" id="9796789at2"/>
<name>A0A4R1RYC9_HYDET</name>
<dbReference type="Gene3D" id="1.20.1330.10">
    <property type="entry name" value="f41 fragment of flagellin, N-terminal domain"/>
    <property type="match status" value="2"/>
</dbReference>
<keyword evidence="7" id="KW-0966">Cell projection</keyword>